<dbReference type="SUPFAM" id="SSF53955">
    <property type="entry name" value="Lysozyme-like"/>
    <property type="match status" value="1"/>
</dbReference>
<keyword evidence="9 11" id="KW-0472">Membrane</keyword>
<dbReference type="KEGG" id="uru:DSM104443_04177"/>
<dbReference type="InterPro" id="IPR036950">
    <property type="entry name" value="PBP_transglycosylase"/>
</dbReference>
<keyword evidence="7 11" id="KW-0573">Peptidoglycan synthesis</keyword>
<keyword evidence="4 11" id="KW-0808">Transferase</keyword>
<comment type="pathway">
    <text evidence="11">Cell wall biogenesis; peptidoglycan biosynthesis.</text>
</comment>
<reference evidence="13 14" key="1">
    <citation type="submission" date="2020-04" db="EMBL/GenBank/DDBJ databases">
        <title>Usitatibacter rugosus gen. nov., sp. nov. and Usitatibacter palustris sp. nov., novel members of Usitatibacteraceae fam. nov. within the order Nitrosomonadales isolated from soil.</title>
        <authorList>
            <person name="Huber K.J."/>
            <person name="Neumann-Schaal M."/>
            <person name="Geppert A."/>
            <person name="Luckner M."/>
            <person name="Wanner G."/>
            <person name="Overmann J."/>
        </authorList>
    </citation>
    <scope>NUCLEOTIDE SEQUENCE [LARGE SCALE GENOMIC DNA]</scope>
    <source>
        <strain evidence="13 14">0125_3</strain>
    </source>
</reference>
<sequence length="231" mass="26404">MKTFARYFAWLLAGLAALLIAYELTFLARVWWWKDHNPQSTAFMEAQLERLREKKPDAKLKQQWVPYEKISPSLKRAIVAAEDAKFVDHEGFDWEAIEKAMEKNKQKGKVVRGGSTISQQLAKNLFLSGNRTLWRKGQEALITVMIEKLWPKRRILEVYLNVIEWGDGVFGAEAAARHYYGTSASALGPEGSARLAAIVPNPRFYDRNRNTAWLERKTGIILARMPAAELP</sequence>
<evidence type="ECO:0000256" key="11">
    <source>
        <dbReference type="HAMAP-Rule" id="MF_00766"/>
    </source>
</evidence>
<evidence type="ECO:0000256" key="8">
    <source>
        <dbReference type="ARBA" id="ARBA00022989"/>
    </source>
</evidence>
<dbReference type="GO" id="GO:0005886">
    <property type="term" value="C:plasma membrane"/>
    <property type="evidence" value="ECO:0007669"/>
    <property type="project" value="UniProtKB-SubCell"/>
</dbReference>
<dbReference type="PANTHER" id="PTHR30400">
    <property type="entry name" value="MONOFUNCTIONAL BIOSYNTHETIC PEPTIDOGLYCAN TRANSGLYCOSYLASE"/>
    <property type="match status" value="1"/>
</dbReference>
<dbReference type="HAMAP" id="MF_00766">
    <property type="entry name" value="PGT_MtgA"/>
    <property type="match status" value="1"/>
</dbReference>
<dbReference type="GO" id="GO:0008955">
    <property type="term" value="F:peptidoglycan glycosyltransferase activity"/>
    <property type="evidence" value="ECO:0007669"/>
    <property type="project" value="UniProtKB-UniRule"/>
</dbReference>
<evidence type="ECO:0000256" key="10">
    <source>
        <dbReference type="ARBA" id="ARBA00023316"/>
    </source>
</evidence>
<dbReference type="InterPro" id="IPR023346">
    <property type="entry name" value="Lysozyme-like_dom_sf"/>
</dbReference>
<dbReference type="Gene3D" id="1.10.3810.10">
    <property type="entry name" value="Biosynthetic peptidoglycan transglycosylase-like"/>
    <property type="match status" value="1"/>
</dbReference>
<dbReference type="GO" id="GO:0009252">
    <property type="term" value="P:peptidoglycan biosynthetic process"/>
    <property type="evidence" value="ECO:0007669"/>
    <property type="project" value="UniProtKB-UniRule"/>
</dbReference>
<dbReference type="Pfam" id="PF00912">
    <property type="entry name" value="Transgly"/>
    <property type="match status" value="1"/>
</dbReference>
<dbReference type="NCBIfam" id="TIGR02070">
    <property type="entry name" value="mono_pep_trsgly"/>
    <property type="match status" value="1"/>
</dbReference>
<evidence type="ECO:0000313" key="13">
    <source>
        <dbReference type="EMBL" id="QJR13083.1"/>
    </source>
</evidence>
<accession>A0A6M4H2Y4</accession>
<evidence type="ECO:0000256" key="9">
    <source>
        <dbReference type="ARBA" id="ARBA00023136"/>
    </source>
</evidence>
<evidence type="ECO:0000256" key="7">
    <source>
        <dbReference type="ARBA" id="ARBA00022984"/>
    </source>
</evidence>
<keyword evidence="2 11" id="KW-0997">Cell inner membrane</keyword>
<keyword evidence="1 11" id="KW-1003">Cell membrane</keyword>
<evidence type="ECO:0000256" key="1">
    <source>
        <dbReference type="ARBA" id="ARBA00022475"/>
    </source>
</evidence>
<evidence type="ECO:0000256" key="4">
    <source>
        <dbReference type="ARBA" id="ARBA00022679"/>
    </source>
</evidence>
<comment type="subcellular location">
    <subcellularLocation>
        <location evidence="11">Cell inner membrane</location>
        <topology evidence="11">Single-pass membrane protein</topology>
    </subcellularLocation>
</comment>
<evidence type="ECO:0000259" key="12">
    <source>
        <dbReference type="Pfam" id="PF00912"/>
    </source>
</evidence>
<dbReference type="EMBL" id="CP053069">
    <property type="protein sequence ID" value="QJR13083.1"/>
    <property type="molecule type" value="Genomic_DNA"/>
</dbReference>
<evidence type="ECO:0000313" key="14">
    <source>
        <dbReference type="Proteomes" id="UP000501534"/>
    </source>
</evidence>
<dbReference type="InterPro" id="IPR001264">
    <property type="entry name" value="Glyco_trans_51"/>
</dbReference>
<keyword evidence="10 11" id="KW-0961">Cell wall biogenesis/degradation</keyword>
<dbReference type="InterPro" id="IPR011812">
    <property type="entry name" value="Pep_trsgly"/>
</dbReference>
<keyword evidence="8 11" id="KW-1133">Transmembrane helix</keyword>
<evidence type="ECO:0000256" key="3">
    <source>
        <dbReference type="ARBA" id="ARBA00022676"/>
    </source>
</evidence>
<feature type="domain" description="Glycosyl transferase family 51" evidence="12">
    <location>
        <begin position="58"/>
        <end position="225"/>
    </location>
</feature>
<dbReference type="Proteomes" id="UP000501534">
    <property type="component" value="Chromosome"/>
</dbReference>
<dbReference type="GO" id="GO:0016763">
    <property type="term" value="F:pentosyltransferase activity"/>
    <property type="evidence" value="ECO:0007669"/>
    <property type="project" value="InterPro"/>
</dbReference>
<dbReference type="UniPathway" id="UPA00219"/>
<organism evidence="13 14">
    <name type="scientific">Usitatibacter rugosus</name>
    <dbReference type="NCBI Taxonomy" id="2732067"/>
    <lineage>
        <taxon>Bacteria</taxon>
        <taxon>Pseudomonadati</taxon>
        <taxon>Pseudomonadota</taxon>
        <taxon>Betaproteobacteria</taxon>
        <taxon>Nitrosomonadales</taxon>
        <taxon>Usitatibacteraceae</taxon>
        <taxon>Usitatibacter</taxon>
    </lineage>
</organism>
<dbReference type="GO" id="GO:0008360">
    <property type="term" value="P:regulation of cell shape"/>
    <property type="evidence" value="ECO:0007669"/>
    <property type="project" value="UniProtKB-KW"/>
</dbReference>
<proteinExistence type="inferred from homology"/>
<dbReference type="RefSeq" id="WP_171095852.1">
    <property type="nucleotide sequence ID" value="NZ_CP053069.1"/>
</dbReference>
<dbReference type="PANTHER" id="PTHR30400:SF0">
    <property type="entry name" value="BIOSYNTHETIC PEPTIDOGLYCAN TRANSGLYCOSYLASE"/>
    <property type="match status" value="1"/>
</dbReference>
<dbReference type="GO" id="GO:0009274">
    <property type="term" value="C:peptidoglycan-based cell wall"/>
    <property type="evidence" value="ECO:0007669"/>
    <property type="project" value="InterPro"/>
</dbReference>
<protein>
    <recommendedName>
        <fullName evidence="11">Biosynthetic peptidoglycan transglycosylase</fullName>
        <ecNumber evidence="11">2.4.99.28</ecNumber>
    </recommendedName>
    <alternativeName>
        <fullName evidence="11">Glycan polymerase</fullName>
    </alternativeName>
    <alternativeName>
        <fullName evidence="11">Peptidoglycan glycosyltransferase MtgA</fullName>
        <shortName evidence="11">PGT</shortName>
    </alternativeName>
</protein>
<dbReference type="EC" id="2.4.99.28" evidence="11"/>
<evidence type="ECO:0000256" key="5">
    <source>
        <dbReference type="ARBA" id="ARBA00022692"/>
    </source>
</evidence>
<dbReference type="GO" id="GO:0071555">
    <property type="term" value="P:cell wall organization"/>
    <property type="evidence" value="ECO:0007669"/>
    <property type="project" value="UniProtKB-KW"/>
</dbReference>
<evidence type="ECO:0000256" key="2">
    <source>
        <dbReference type="ARBA" id="ARBA00022519"/>
    </source>
</evidence>
<keyword evidence="14" id="KW-1185">Reference proteome</keyword>
<comment type="catalytic activity">
    <reaction evidence="11">
        <text>[GlcNAc-(1-&gt;4)-Mur2Ac(oyl-L-Ala-gamma-D-Glu-L-Lys-D-Ala-D-Ala)](n)-di-trans,octa-cis-undecaprenyl diphosphate + beta-D-GlcNAc-(1-&gt;4)-Mur2Ac(oyl-L-Ala-gamma-D-Glu-L-Lys-D-Ala-D-Ala)-di-trans,octa-cis-undecaprenyl diphosphate = [GlcNAc-(1-&gt;4)-Mur2Ac(oyl-L-Ala-gamma-D-Glu-L-Lys-D-Ala-D-Ala)](n+1)-di-trans,octa-cis-undecaprenyl diphosphate + di-trans,octa-cis-undecaprenyl diphosphate + H(+)</text>
        <dbReference type="Rhea" id="RHEA:23708"/>
        <dbReference type="Rhea" id="RHEA-COMP:9602"/>
        <dbReference type="Rhea" id="RHEA-COMP:9603"/>
        <dbReference type="ChEBI" id="CHEBI:15378"/>
        <dbReference type="ChEBI" id="CHEBI:58405"/>
        <dbReference type="ChEBI" id="CHEBI:60033"/>
        <dbReference type="ChEBI" id="CHEBI:78435"/>
        <dbReference type="EC" id="2.4.99.28"/>
    </reaction>
</comment>
<evidence type="ECO:0000256" key="6">
    <source>
        <dbReference type="ARBA" id="ARBA00022960"/>
    </source>
</evidence>
<comment type="similarity">
    <text evidence="11">Belongs to the glycosyltransferase 51 family.</text>
</comment>
<comment type="function">
    <text evidence="11">Peptidoglycan polymerase that catalyzes glycan chain elongation from lipid-linked precursors.</text>
</comment>
<keyword evidence="5 11" id="KW-0812">Transmembrane</keyword>
<dbReference type="AlphaFoldDB" id="A0A6M4H2Y4"/>
<keyword evidence="6 11" id="KW-0133">Cell shape</keyword>
<keyword evidence="3 11" id="KW-0328">Glycosyltransferase</keyword>
<gene>
    <name evidence="11 13" type="primary">mtgA</name>
    <name evidence="13" type="ORF">DSM104443_04177</name>
</gene>
<name>A0A6M4H2Y4_9PROT</name>